<name>A0ABD2P2L2_9CUCU</name>
<dbReference type="AlphaFoldDB" id="A0ABD2P2L2"/>
<evidence type="ECO:0000313" key="1">
    <source>
        <dbReference type="EMBL" id="KAL3284963.1"/>
    </source>
</evidence>
<dbReference type="Proteomes" id="UP001516400">
    <property type="component" value="Unassembled WGS sequence"/>
</dbReference>
<comment type="caution">
    <text evidence="1">The sequence shown here is derived from an EMBL/GenBank/DDBJ whole genome shotgun (WGS) entry which is preliminary data.</text>
</comment>
<dbReference type="EMBL" id="JABFTP020000165">
    <property type="protein sequence ID" value="KAL3284963.1"/>
    <property type="molecule type" value="Genomic_DNA"/>
</dbReference>
<sequence length="119" mass="14603">MEPNEEPSRRPVCRCNVDIYRKFFGPTIDESFLILFLLLMQLFLEWKENFENSIESDYEEGIQEEVQTSVPRQQRRRRRPFGYKQIKFEGIRRFIFMKRYSSYLLGEHLNGNSKRQRRN</sequence>
<evidence type="ECO:0000313" key="2">
    <source>
        <dbReference type="Proteomes" id="UP001516400"/>
    </source>
</evidence>
<keyword evidence="2" id="KW-1185">Reference proteome</keyword>
<reference evidence="1 2" key="1">
    <citation type="journal article" date="2021" name="BMC Biol.">
        <title>Horizontally acquired antibacterial genes associated with adaptive radiation of ladybird beetles.</title>
        <authorList>
            <person name="Li H.S."/>
            <person name="Tang X.F."/>
            <person name="Huang Y.H."/>
            <person name="Xu Z.Y."/>
            <person name="Chen M.L."/>
            <person name="Du X.Y."/>
            <person name="Qiu B.Y."/>
            <person name="Chen P.T."/>
            <person name="Zhang W."/>
            <person name="Slipinski A."/>
            <person name="Escalona H.E."/>
            <person name="Waterhouse R.M."/>
            <person name="Zwick A."/>
            <person name="Pang H."/>
        </authorList>
    </citation>
    <scope>NUCLEOTIDE SEQUENCE [LARGE SCALE GENOMIC DNA]</scope>
    <source>
        <strain evidence="1">SYSU2018</strain>
    </source>
</reference>
<gene>
    <name evidence="1" type="ORF">HHI36_019092</name>
</gene>
<organism evidence="1 2">
    <name type="scientific">Cryptolaemus montrouzieri</name>
    <dbReference type="NCBI Taxonomy" id="559131"/>
    <lineage>
        <taxon>Eukaryota</taxon>
        <taxon>Metazoa</taxon>
        <taxon>Ecdysozoa</taxon>
        <taxon>Arthropoda</taxon>
        <taxon>Hexapoda</taxon>
        <taxon>Insecta</taxon>
        <taxon>Pterygota</taxon>
        <taxon>Neoptera</taxon>
        <taxon>Endopterygota</taxon>
        <taxon>Coleoptera</taxon>
        <taxon>Polyphaga</taxon>
        <taxon>Cucujiformia</taxon>
        <taxon>Coccinelloidea</taxon>
        <taxon>Coccinellidae</taxon>
        <taxon>Scymninae</taxon>
        <taxon>Scymnini</taxon>
        <taxon>Cryptolaemus</taxon>
    </lineage>
</organism>
<protein>
    <submittedName>
        <fullName evidence="1">Uncharacterized protein</fullName>
    </submittedName>
</protein>
<proteinExistence type="predicted"/>
<accession>A0ABD2P2L2</accession>